<dbReference type="InterPro" id="IPR006162">
    <property type="entry name" value="Ppantetheine_attach_site"/>
</dbReference>
<proteinExistence type="predicted"/>
<dbReference type="GO" id="GO:0004312">
    <property type="term" value="F:fatty acid synthase activity"/>
    <property type="evidence" value="ECO:0007669"/>
    <property type="project" value="TreeGrafter"/>
</dbReference>
<name>A0A1X0A6P8_MYCAN</name>
<evidence type="ECO:0000256" key="6">
    <source>
        <dbReference type="ARBA" id="ARBA00023098"/>
    </source>
</evidence>
<comment type="caution">
    <text evidence="8">The sequence shown here is derived from an EMBL/GenBank/DDBJ whole genome shotgun (WGS) entry which is preliminary data.</text>
</comment>
<evidence type="ECO:0000259" key="7">
    <source>
        <dbReference type="PROSITE" id="PS50075"/>
    </source>
</evidence>
<dbReference type="FunFam" id="1.10.1200.10:FF:000007">
    <property type="entry name" value="Probable polyketide synthase pks17"/>
    <property type="match status" value="1"/>
</dbReference>
<accession>A0A1X0A6P8</accession>
<dbReference type="InterPro" id="IPR009081">
    <property type="entry name" value="PP-bd_ACP"/>
</dbReference>
<keyword evidence="4" id="KW-0808">Transferase</keyword>
<keyword evidence="3" id="KW-0597">Phosphoprotein</keyword>
<evidence type="ECO:0000256" key="2">
    <source>
        <dbReference type="ARBA" id="ARBA00022450"/>
    </source>
</evidence>
<keyword evidence="2" id="KW-0596">Phosphopantetheine</keyword>
<dbReference type="InterPro" id="IPR020806">
    <property type="entry name" value="PKS_PP-bd"/>
</dbReference>
<dbReference type="PANTHER" id="PTHR43775:SF51">
    <property type="entry name" value="INACTIVE PHENOLPHTHIOCEROL SYNTHESIS POLYKETIDE SYNTHASE TYPE I PKS1-RELATED"/>
    <property type="match status" value="1"/>
</dbReference>
<dbReference type="RefSeq" id="WP_245850003.1">
    <property type="nucleotide sequence ID" value="NZ_MVHE01000002.1"/>
</dbReference>
<dbReference type="InterPro" id="IPR050091">
    <property type="entry name" value="PKS_NRPS_Biosynth_Enz"/>
</dbReference>
<keyword evidence="9" id="KW-1185">Reference proteome</keyword>
<dbReference type="PROSITE" id="PS00012">
    <property type="entry name" value="PHOSPHOPANTETHEINE"/>
    <property type="match status" value="1"/>
</dbReference>
<dbReference type="PROSITE" id="PS50075">
    <property type="entry name" value="CARRIER"/>
    <property type="match status" value="1"/>
</dbReference>
<dbReference type="Proteomes" id="UP000192284">
    <property type="component" value="Unassembled WGS sequence"/>
</dbReference>
<feature type="domain" description="Carrier" evidence="7">
    <location>
        <begin position="30"/>
        <end position="107"/>
    </location>
</feature>
<reference evidence="8 9" key="1">
    <citation type="submission" date="2017-02" db="EMBL/GenBank/DDBJ databases">
        <title>The new phylogeny of genus Mycobacterium.</title>
        <authorList>
            <person name="Tortoli E."/>
            <person name="Trovato A."/>
            <person name="Cirillo D.M."/>
        </authorList>
    </citation>
    <scope>NUCLEOTIDE SEQUENCE [LARGE SCALE GENOMIC DNA]</scope>
    <source>
        <strain evidence="8 9">DSM 45057</strain>
    </source>
</reference>
<dbReference type="Gene3D" id="1.10.1200.10">
    <property type="entry name" value="ACP-like"/>
    <property type="match status" value="1"/>
</dbReference>
<feature type="non-terminal residue" evidence="8">
    <location>
        <position position="1"/>
    </location>
</feature>
<dbReference type="GO" id="GO:0031177">
    <property type="term" value="F:phosphopantetheine binding"/>
    <property type="evidence" value="ECO:0007669"/>
    <property type="project" value="InterPro"/>
</dbReference>
<dbReference type="AlphaFoldDB" id="A0A1X0A6P8"/>
<dbReference type="Pfam" id="PF00550">
    <property type="entry name" value="PP-binding"/>
    <property type="match status" value="1"/>
</dbReference>
<keyword evidence="5" id="KW-0276">Fatty acid metabolism</keyword>
<evidence type="ECO:0000256" key="4">
    <source>
        <dbReference type="ARBA" id="ARBA00022679"/>
    </source>
</evidence>
<evidence type="ECO:0000256" key="3">
    <source>
        <dbReference type="ARBA" id="ARBA00022553"/>
    </source>
</evidence>
<dbReference type="InterPro" id="IPR036736">
    <property type="entry name" value="ACP-like_sf"/>
</dbReference>
<keyword evidence="6" id="KW-0443">Lipid metabolism</keyword>
<dbReference type="GO" id="GO:0006633">
    <property type="term" value="P:fatty acid biosynthetic process"/>
    <property type="evidence" value="ECO:0007669"/>
    <property type="project" value="TreeGrafter"/>
</dbReference>
<dbReference type="EMBL" id="MVHE01000002">
    <property type="protein sequence ID" value="ORA25751.1"/>
    <property type="molecule type" value="Genomic_DNA"/>
</dbReference>
<evidence type="ECO:0000256" key="5">
    <source>
        <dbReference type="ARBA" id="ARBA00022832"/>
    </source>
</evidence>
<evidence type="ECO:0000313" key="9">
    <source>
        <dbReference type="Proteomes" id="UP000192284"/>
    </source>
</evidence>
<organism evidence="8 9">
    <name type="scientific">Mycobacterium angelicum</name>
    <dbReference type="NCBI Taxonomy" id="470074"/>
    <lineage>
        <taxon>Bacteria</taxon>
        <taxon>Bacillati</taxon>
        <taxon>Actinomycetota</taxon>
        <taxon>Actinomycetes</taxon>
        <taxon>Mycobacteriales</taxon>
        <taxon>Mycobacteriaceae</taxon>
        <taxon>Mycobacterium</taxon>
    </lineage>
</organism>
<comment type="pathway">
    <text evidence="1">Lipid metabolism.</text>
</comment>
<sequence>APTPPRPHTHTTTTPKTALAQRLTNLTPTQQHELLTQTITTQLAQVLGHNPHDINPHTSFQDLGFDSLTALELRNRLKTTTGLTLPATLIFDYPTPTTLAQHLNQQLSEGRTAGSPPLDAELTRLEEMLPVIDDGDKQRVATRLRNLLSLITNSEHRIGERIQAAETIDEVFRLIDAGFDGE</sequence>
<dbReference type="SMART" id="SM00823">
    <property type="entry name" value="PKS_PP"/>
    <property type="match status" value="1"/>
</dbReference>
<gene>
    <name evidence="8" type="ORF">BST12_01485</name>
</gene>
<dbReference type="SUPFAM" id="SSF47336">
    <property type="entry name" value="ACP-like"/>
    <property type="match status" value="1"/>
</dbReference>
<dbReference type="PANTHER" id="PTHR43775">
    <property type="entry name" value="FATTY ACID SYNTHASE"/>
    <property type="match status" value="1"/>
</dbReference>
<evidence type="ECO:0000256" key="1">
    <source>
        <dbReference type="ARBA" id="ARBA00005189"/>
    </source>
</evidence>
<dbReference type="SMART" id="SM01294">
    <property type="entry name" value="PKS_PP_betabranch"/>
    <property type="match status" value="1"/>
</dbReference>
<evidence type="ECO:0000313" key="8">
    <source>
        <dbReference type="EMBL" id="ORA25751.1"/>
    </source>
</evidence>
<protein>
    <recommendedName>
        <fullName evidence="7">Carrier domain-containing protein</fullName>
    </recommendedName>
</protein>